<dbReference type="EMBL" id="BK032845">
    <property type="protein sequence ID" value="DAF63890.1"/>
    <property type="molecule type" value="Genomic_DNA"/>
</dbReference>
<accession>A0A8S5TM87</accession>
<sequence>MFQWHNTIILFGRSMYINQIRDYIPSLINRYHTIGCNQFVNIFPNVENVIFYDDIPRLKVSEKNRIIADIRLIYNKKSRAYGWLNSHKNKELYLCRNNKFIFENGDNKLNLFFHTPSMALNWCYKKGYKNVILAGIDLTSDTRHFDSSNNACWTEPKLLEARKHLEKVCTRYLNIYQLNPDSDLDLPKISIKDLLNV</sequence>
<protein>
    <submittedName>
        <fullName evidence="1">Alpha-2,3/8-sialyltransferase</fullName>
    </submittedName>
</protein>
<reference evidence="1" key="1">
    <citation type="journal article" date="2021" name="Proc. Natl. Acad. Sci. U.S.A.">
        <title>A Catalog of Tens of Thousands of Viruses from Human Metagenomes Reveals Hidden Associations with Chronic Diseases.</title>
        <authorList>
            <person name="Tisza M.J."/>
            <person name="Buck C.B."/>
        </authorList>
    </citation>
    <scope>NUCLEOTIDE SEQUENCE</scope>
    <source>
        <strain evidence="1">Ctgn638</strain>
    </source>
</reference>
<name>A0A8S5TM87_9CAUD</name>
<dbReference type="Gene3D" id="3.90.1480.10">
    <property type="entry name" value="Alpha-2,3-sialyltransferase"/>
    <property type="match status" value="1"/>
</dbReference>
<evidence type="ECO:0000313" key="1">
    <source>
        <dbReference type="EMBL" id="DAF63890.1"/>
    </source>
</evidence>
<proteinExistence type="predicted"/>
<organism evidence="1">
    <name type="scientific">Siphoviridae sp. ctgn638</name>
    <dbReference type="NCBI Taxonomy" id="2827913"/>
    <lineage>
        <taxon>Viruses</taxon>
        <taxon>Duplodnaviria</taxon>
        <taxon>Heunggongvirae</taxon>
        <taxon>Uroviricota</taxon>
        <taxon>Caudoviricetes</taxon>
    </lineage>
</organism>